<evidence type="ECO:0000256" key="3">
    <source>
        <dbReference type="ARBA" id="ARBA00022801"/>
    </source>
</evidence>
<evidence type="ECO:0000259" key="8">
    <source>
        <dbReference type="Pfam" id="PF05193"/>
    </source>
</evidence>
<evidence type="ECO:0000259" key="7">
    <source>
        <dbReference type="Pfam" id="PF00675"/>
    </source>
</evidence>
<evidence type="ECO:0000256" key="1">
    <source>
        <dbReference type="ARBA" id="ARBA00007261"/>
    </source>
</evidence>
<dbReference type="InterPro" id="IPR050626">
    <property type="entry name" value="Peptidase_M16"/>
</dbReference>
<dbReference type="GO" id="GO:0046872">
    <property type="term" value="F:metal ion binding"/>
    <property type="evidence" value="ECO:0007669"/>
    <property type="project" value="InterPro"/>
</dbReference>
<keyword evidence="4" id="KW-0862">Zinc</keyword>
<dbReference type="Pfam" id="PF05193">
    <property type="entry name" value="Peptidase_M16_C"/>
    <property type="match status" value="1"/>
</dbReference>
<evidence type="ECO:0000256" key="4">
    <source>
        <dbReference type="ARBA" id="ARBA00022833"/>
    </source>
</evidence>
<proteinExistence type="inferred from homology"/>
<evidence type="ECO:0000256" key="2">
    <source>
        <dbReference type="ARBA" id="ARBA00022670"/>
    </source>
</evidence>
<feature type="chain" id="PRO_5016730945" evidence="6">
    <location>
        <begin position="25"/>
        <end position="504"/>
    </location>
</feature>
<protein>
    <submittedName>
        <fullName evidence="9">Putative insulinase family protease</fullName>
    </submittedName>
</protein>
<dbReference type="PANTHER" id="PTHR43690:SF17">
    <property type="entry name" value="PROTEIN YHJJ"/>
    <property type="match status" value="1"/>
</dbReference>
<dbReference type="Proteomes" id="UP000255087">
    <property type="component" value="Unassembled WGS sequence"/>
</dbReference>
<dbReference type="InterPro" id="IPR011249">
    <property type="entry name" value="Metalloenz_LuxS/M16"/>
</dbReference>
<keyword evidence="3" id="KW-0378">Hydrolase</keyword>
<feature type="domain" description="Peptidase M16 N-terminal" evidence="7">
    <location>
        <begin position="51"/>
        <end position="161"/>
    </location>
</feature>
<dbReference type="AlphaFoldDB" id="A0A380Q2K8"/>
<evidence type="ECO:0000313" key="9">
    <source>
        <dbReference type="EMBL" id="SUP80064.1"/>
    </source>
</evidence>
<comment type="similarity">
    <text evidence="1">Belongs to the peptidase M16 family.</text>
</comment>
<accession>A0A380Q2K8</accession>
<feature type="signal peptide" evidence="6">
    <location>
        <begin position="1"/>
        <end position="24"/>
    </location>
</feature>
<keyword evidence="2 9" id="KW-0645">Protease</keyword>
<sequence length="504" mass="55826">MQGTKIRLMVGGLLLAAASNNVQAEALQPDPAWQQGKLDNGFSWQLLATPQRPSDRIELRLIVNTGSLSENTQEVGFAHLLPRLALMSSASFTPAQLQSLWQQGVDNERPLPPAITSYDFTLYSLSLPNNRPDLLKDALAWLSDTAGNLAVSEQTVNAALNNAALNTATDPIATFPQNIQEPWWRYRLKGSSLIGHDPGQPVTQPVDVEKLKQFYQQWYTPDAMTLYVVGNVDSRSIAAQISKAFSELKGKRTVPAAVATLAPLPPEPVSLMNEQAAQDTLSLMWDTPWHPIQDSMALSRYWRSDLAREALFWHIKQVLEKNNQKNLKLGFDCRVQYQRAQCAIHLNTPVENLTANMTFVARELAALRANGLSQAEFDALMAQKNDQLSKLFATYARTDTDILMSQRLRSQQSGVVDIAPEQYQKLRQAFLSGLTLAELNRELKQQLSQDTTLVLMQPKGEPEVNVKALQESYNGIMAPQTVAEGEVAPAEAVEIAPVMPTTAQ</sequence>
<evidence type="ECO:0000256" key="6">
    <source>
        <dbReference type="SAM" id="SignalP"/>
    </source>
</evidence>
<keyword evidence="6" id="KW-0732">Signal</keyword>
<dbReference type="Gene3D" id="3.30.830.10">
    <property type="entry name" value="Metalloenzyme, LuxS/M16 peptidase-like"/>
    <property type="match status" value="2"/>
</dbReference>
<dbReference type="SUPFAM" id="SSF63411">
    <property type="entry name" value="LuxS/MPP-like metallohydrolase"/>
    <property type="match status" value="2"/>
</dbReference>
<dbReference type="GO" id="GO:0008237">
    <property type="term" value="F:metallopeptidase activity"/>
    <property type="evidence" value="ECO:0007669"/>
    <property type="project" value="UniProtKB-KW"/>
</dbReference>
<dbReference type="InterPro" id="IPR011765">
    <property type="entry name" value="Pept_M16_N"/>
</dbReference>
<dbReference type="PANTHER" id="PTHR43690">
    <property type="entry name" value="NARDILYSIN"/>
    <property type="match status" value="1"/>
</dbReference>
<feature type="domain" description="Peptidase M16 C-terminal" evidence="8">
    <location>
        <begin position="206"/>
        <end position="383"/>
    </location>
</feature>
<evidence type="ECO:0000313" key="10">
    <source>
        <dbReference type="Proteomes" id="UP000255087"/>
    </source>
</evidence>
<reference evidence="9 10" key="1">
    <citation type="submission" date="2018-06" db="EMBL/GenBank/DDBJ databases">
        <authorList>
            <consortium name="Pathogen Informatics"/>
            <person name="Doyle S."/>
        </authorList>
    </citation>
    <scope>NUCLEOTIDE SEQUENCE [LARGE SCALE GENOMIC DNA]</scope>
    <source>
        <strain evidence="9 10">NCTC8580</strain>
    </source>
</reference>
<dbReference type="RefSeq" id="WP_106441786.1">
    <property type="nucleotide sequence ID" value="NZ_NCLF01000112.1"/>
</dbReference>
<name>A0A380Q2K8_YERPU</name>
<organism evidence="9 10">
    <name type="scientific">Yersinia pseudotuberculosis</name>
    <dbReference type="NCBI Taxonomy" id="633"/>
    <lineage>
        <taxon>Bacteria</taxon>
        <taxon>Pseudomonadati</taxon>
        <taxon>Pseudomonadota</taxon>
        <taxon>Gammaproteobacteria</taxon>
        <taxon>Enterobacterales</taxon>
        <taxon>Yersiniaceae</taxon>
        <taxon>Yersinia</taxon>
    </lineage>
</organism>
<dbReference type="InterPro" id="IPR007863">
    <property type="entry name" value="Peptidase_M16_C"/>
</dbReference>
<dbReference type="EMBL" id="UHJC01000001">
    <property type="protein sequence ID" value="SUP80064.1"/>
    <property type="molecule type" value="Genomic_DNA"/>
</dbReference>
<keyword evidence="5" id="KW-0482">Metalloprotease</keyword>
<gene>
    <name evidence="9" type="primary">yhjJ</name>
    <name evidence="9" type="ORF">NCTC8580_00104</name>
</gene>
<dbReference type="GO" id="GO:0006508">
    <property type="term" value="P:proteolysis"/>
    <property type="evidence" value="ECO:0007669"/>
    <property type="project" value="UniProtKB-KW"/>
</dbReference>
<dbReference type="Pfam" id="PF00675">
    <property type="entry name" value="Peptidase_M16"/>
    <property type="match status" value="1"/>
</dbReference>
<evidence type="ECO:0000256" key="5">
    <source>
        <dbReference type="ARBA" id="ARBA00023049"/>
    </source>
</evidence>